<gene>
    <name evidence="1" type="ORF">BKA24_000826</name>
</gene>
<protein>
    <submittedName>
        <fullName evidence="1">Uncharacterized protein</fullName>
    </submittedName>
</protein>
<name>A0A7W7BNW2_9MICO</name>
<dbReference type="RefSeq" id="WP_184215450.1">
    <property type="nucleotide sequence ID" value="NZ_JACHMD010000001.1"/>
</dbReference>
<proteinExistence type="predicted"/>
<dbReference type="Proteomes" id="UP000573729">
    <property type="component" value="Unassembled WGS sequence"/>
</dbReference>
<keyword evidence="2" id="KW-1185">Reference proteome</keyword>
<comment type="caution">
    <text evidence="1">The sequence shown here is derived from an EMBL/GenBank/DDBJ whole genome shotgun (WGS) entry which is preliminary data.</text>
</comment>
<dbReference type="EMBL" id="JACHMD010000001">
    <property type="protein sequence ID" value="MBB4666117.1"/>
    <property type="molecule type" value="Genomic_DNA"/>
</dbReference>
<dbReference type="AlphaFoldDB" id="A0A7W7BNW2"/>
<reference evidence="1 2" key="1">
    <citation type="submission" date="2020-08" db="EMBL/GenBank/DDBJ databases">
        <title>Sequencing the genomes of 1000 actinobacteria strains.</title>
        <authorList>
            <person name="Klenk H.-P."/>
        </authorList>
    </citation>
    <scope>NUCLEOTIDE SEQUENCE [LARGE SCALE GENOMIC DNA]</scope>
    <source>
        <strain evidence="1 2">DSM 24947</strain>
    </source>
</reference>
<sequence length="82" mass="8596">MPSDAALSRPAGVVWARVEHGFHLASGAGDFLGYVDRQADGVFVAFDMRSQPVGRFGDLVSAMQVVSMGADAAARRSEAARA</sequence>
<evidence type="ECO:0000313" key="1">
    <source>
        <dbReference type="EMBL" id="MBB4666117.1"/>
    </source>
</evidence>
<accession>A0A7W7BNW2</accession>
<evidence type="ECO:0000313" key="2">
    <source>
        <dbReference type="Proteomes" id="UP000573729"/>
    </source>
</evidence>
<organism evidence="1 2">
    <name type="scientific">Microbacterium marinum</name>
    <dbReference type="NCBI Taxonomy" id="421115"/>
    <lineage>
        <taxon>Bacteria</taxon>
        <taxon>Bacillati</taxon>
        <taxon>Actinomycetota</taxon>
        <taxon>Actinomycetes</taxon>
        <taxon>Micrococcales</taxon>
        <taxon>Microbacteriaceae</taxon>
        <taxon>Microbacterium</taxon>
    </lineage>
</organism>